<dbReference type="GO" id="GO:0050112">
    <property type="term" value="F:inositol 2-dehydrogenase (NAD+) activity"/>
    <property type="evidence" value="ECO:0007669"/>
    <property type="project" value="UniProtKB-EC"/>
</dbReference>
<dbReference type="EC" id="1.1.1.18" evidence="2"/>
<sequence>MAGDKPLAVQNTSRREFLKQAGILAAATSVISIERFAHAEGREGFRVGLIGCGGRGSGAAANAMNAGKDIKLVAMADIFEDHLRGARERLKSLYPDQVQVDDDHCFVGFDAYQRVIASDVDVVIIAAASHFHPVMLKAAVDAGKHVFCEKPHAIDVPGLKMAMAACEEAKKKNLAVVSGLCWRYDYGVREAMKRVLDGVIGEIVAIQETYITTPYVVRPREPGWSEAYYQFKNWYHFNWLSGDQTSQQLIHSLDKASWALRDKPPLRAWGLGGRQACLDPKYGDQFDHHAVVFEYDNGVRVFGYCRDIPGCYNETSDIIFGTKGRCYLPSKPRIEGAVEWQYTGPKVSMYDVEHKEMFDSIRAGKPINNGDYMFTSTMLGILAQMVCYTGQLITWEEAMQSTRSFSLPRYGFDIDPPVKPGPDGIYPTAIPGITKFA</sequence>
<reference evidence="2 3" key="1">
    <citation type="journal article" name="Front. Microbiol.">
        <title>Sugar Metabolism of the First Thermophilic Planctomycete Thermogutta terrifontis: Comparative Genomic and Transcriptomic Approaches.</title>
        <authorList>
            <person name="Elcheninov A.G."/>
            <person name="Menzel P."/>
            <person name="Gudbergsdottir S.R."/>
            <person name="Slesarev A.I."/>
            <person name="Kadnikov V.V."/>
            <person name="Krogh A."/>
            <person name="Bonch-Osmolovskaya E.A."/>
            <person name="Peng X."/>
            <person name="Kublanov I.V."/>
        </authorList>
    </citation>
    <scope>NUCLEOTIDE SEQUENCE [LARGE SCALE GENOMIC DNA]</scope>
    <source>
        <strain evidence="2 3">R1</strain>
    </source>
</reference>
<dbReference type="Pfam" id="PF01408">
    <property type="entry name" value="GFO_IDH_MocA"/>
    <property type="match status" value="1"/>
</dbReference>
<dbReference type="InterPro" id="IPR050463">
    <property type="entry name" value="Gfo/Idh/MocA_oxidrdct_glycsds"/>
</dbReference>
<dbReference type="GO" id="GO:0000166">
    <property type="term" value="F:nucleotide binding"/>
    <property type="evidence" value="ECO:0007669"/>
    <property type="project" value="InterPro"/>
</dbReference>
<dbReference type="SUPFAM" id="SSF51735">
    <property type="entry name" value="NAD(P)-binding Rossmann-fold domains"/>
    <property type="match status" value="1"/>
</dbReference>
<dbReference type="PROSITE" id="PS51318">
    <property type="entry name" value="TAT"/>
    <property type="match status" value="1"/>
</dbReference>
<keyword evidence="3" id="KW-1185">Reference proteome</keyword>
<keyword evidence="2" id="KW-0560">Oxidoreductase</keyword>
<dbReference type="OrthoDB" id="253515at2"/>
<dbReference type="InterPro" id="IPR036291">
    <property type="entry name" value="NAD(P)-bd_dom_sf"/>
</dbReference>
<dbReference type="RefSeq" id="WP_095414970.1">
    <property type="nucleotide sequence ID" value="NZ_CP018477.1"/>
</dbReference>
<name>A0A286RFJ6_9BACT</name>
<dbReference type="InterPro" id="IPR000683">
    <property type="entry name" value="Gfo/Idh/MocA-like_OxRdtase_N"/>
</dbReference>
<dbReference type="KEGG" id="ttf:THTE_2128"/>
<evidence type="ECO:0000313" key="2">
    <source>
        <dbReference type="EMBL" id="ASV74730.1"/>
    </source>
</evidence>
<dbReference type="AlphaFoldDB" id="A0A286RFJ6"/>
<evidence type="ECO:0000313" key="3">
    <source>
        <dbReference type="Proteomes" id="UP000215086"/>
    </source>
</evidence>
<dbReference type="SUPFAM" id="SSF55347">
    <property type="entry name" value="Glyceraldehyde-3-phosphate dehydrogenase-like, C-terminal domain"/>
    <property type="match status" value="1"/>
</dbReference>
<dbReference type="PANTHER" id="PTHR43818:SF5">
    <property type="entry name" value="OXIDOREDUCTASE FAMILY PROTEIN"/>
    <property type="match status" value="1"/>
</dbReference>
<dbReference type="EMBL" id="CP018477">
    <property type="protein sequence ID" value="ASV74730.1"/>
    <property type="molecule type" value="Genomic_DNA"/>
</dbReference>
<evidence type="ECO:0000259" key="1">
    <source>
        <dbReference type="Pfam" id="PF01408"/>
    </source>
</evidence>
<dbReference type="PANTHER" id="PTHR43818">
    <property type="entry name" value="BCDNA.GH03377"/>
    <property type="match status" value="1"/>
</dbReference>
<dbReference type="Proteomes" id="UP000215086">
    <property type="component" value="Chromosome"/>
</dbReference>
<dbReference type="Gene3D" id="3.30.360.10">
    <property type="entry name" value="Dihydrodipicolinate Reductase, domain 2"/>
    <property type="match status" value="1"/>
</dbReference>
<feature type="domain" description="Gfo/Idh/MocA-like oxidoreductase N-terminal" evidence="1">
    <location>
        <begin position="45"/>
        <end position="172"/>
    </location>
</feature>
<accession>A0A286RFJ6</accession>
<dbReference type="InterPro" id="IPR006311">
    <property type="entry name" value="TAT_signal"/>
</dbReference>
<protein>
    <submittedName>
        <fullName evidence="2">Myo-inositol 2-dehydrogenase</fullName>
        <ecNumber evidence="2">1.1.1.18</ecNumber>
    </submittedName>
</protein>
<proteinExistence type="predicted"/>
<dbReference type="Gene3D" id="3.40.50.720">
    <property type="entry name" value="NAD(P)-binding Rossmann-like Domain"/>
    <property type="match status" value="1"/>
</dbReference>
<gene>
    <name evidence="2" type="ORF">THTE_2128</name>
</gene>
<organism evidence="2 3">
    <name type="scientific">Thermogutta terrifontis</name>
    <dbReference type="NCBI Taxonomy" id="1331910"/>
    <lineage>
        <taxon>Bacteria</taxon>
        <taxon>Pseudomonadati</taxon>
        <taxon>Planctomycetota</taxon>
        <taxon>Planctomycetia</taxon>
        <taxon>Pirellulales</taxon>
        <taxon>Thermoguttaceae</taxon>
        <taxon>Thermogutta</taxon>
    </lineage>
</organism>